<dbReference type="GO" id="GO:0016020">
    <property type="term" value="C:membrane"/>
    <property type="evidence" value="ECO:0007669"/>
    <property type="project" value="TreeGrafter"/>
</dbReference>
<keyword evidence="3" id="KW-0472">Membrane</keyword>
<keyword evidence="1 5" id="KW-0378">Hydrolase</keyword>
<evidence type="ECO:0000256" key="1">
    <source>
        <dbReference type="ARBA" id="ARBA00022801"/>
    </source>
</evidence>
<dbReference type="InterPro" id="IPR050266">
    <property type="entry name" value="AB_hydrolase_sf"/>
</dbReference>
<dbReference type="GO" id="GO:0016787">
    <property type="term" value="F:hydrolase activity"/>
    <property type="evidence" value="ECO:0007669"/>
    <property type="project" value="UniProtKB-KW"/>
</dbReference>
<dbReference type="SUPFAM" id="SSF53474">
    <property type="entry name" value="alpha/beta-Hydrolases"/>
    <property type="match status" value="1"/>
</dbReference>
<dbReference type="AlphaFoldDB" id="A0A844A3B4"/>
<gene>
    <name evidence="5" type="ORF">GHK48_04655</name>
</gene>
<keyword evidence="3" id="KW-0812">Transmembrane</keyword>
<reference evidence="5 6" key="1">
    <citation type="journal article" date="2013" name="Genome Biol.">
        <title>Comparative genomics of the core and accessory genomes of 48 Sinorhizobium strains comprising five genospecies.</title>
        <authorList>
            <person name="Sugawara M."/>
            <person name="Epstein B."/>
            <person name="Badgley B.D."/>
            <person name="Unno T."/>
            <person name="Xu L."/>
            <person name="Reese J."/>
            <person name="Gyaneshwar P."/>
            <person name="Denny R."/>
            <person name="Mudge J."/>
            <person name="Bharti A.K."/>
            <person name="Farmer A.D."/>
            <person name="May G.D."/>
            <person name="Woodward J.E."/>
            <person name="Medigue C."/>
            <person name="Vallenet D."/>
            <person name="Lajus A."/>
            <person name="Rouy Z."/>
            <person name="Martinez-Vaz B."/>
            <person name="Tiffin P."/>
            <person name="Young N.D."/>
            <person name="Sadowsky M.J."/>
        </authorList>
    </citation>
    <scope>NUCLEOTIDE SEQUENCE [LARGE SCALE GENOMIC DNA]</scope>
    <source>
        <strain evidence="5 6">USDA205</strain>
    </source>
</reference>
<evidence type="ECO:0000313" key="5">
    <source>
        <dbReference type="EMBL" id="MQX07619.1"/>
    </source>
</evidence>
<dbReference type="RefSeq" id="WP_086018071.1">
    <property type="nucleotide sequence ID" value="NZ_BJNI01000013.1"/>
</dbReference>
<evidence type="ECO:0000259" key="4">
    <source>
        <dbReference type="Pfam" id="PF00561"/>
    </source>
</evidence>
<feature type="region of interest" description="Disordered" evidence="2">
    <location>
        <begin position="319"/>
        <end position="345"/>
    </location>
</feature>
<comment type="caution">
    <text evidence="5">The sequence shown here is derived from an EMBL/GenBank/DDBJ whole genome shotgun (WGS) entry which is preliminary data.</text>
</comment>
<dbReference type="PANTHER" id="PTHR43798:SF31">
    <property type="entry name" value="AB HYDROLASE SUPERFAMILY PROTEIN YCLE"/>
    <property type="match status" value="1"/>
</dbReference>
<dbReference type="Gene3D" id="3.40.50.1820">
    <property type="entry name" value="alpha/beta hydrolase"/>
    <property type="match status" value="1"/>
</dbReference>
<dbReference type="InterPro" id="IPR000073">
    <property type="entry name" value="AB_hydrolase_1"/>
</dbReference>
<feature type="transmembrane region" description="Helical" evidence="3">
    <location>
        <begin position="7"/>
        <end position="29"/>
    </location>
</feature>
<dbReference type="InterPro" id="IPR029058">
    <property type="entry name" value="AB_hydrolase_fold"/>
</dbReference>
<dbReference type="PRINTS" id="PR00111">
    <property type="entry name" value="ABHYDROLASE"/>
</dbReference>
<proteinExistence type="predicted"/>
<dbReference type="PANTHER" id="PTHR43798">
    <property type="entry name" value="MONOACYLGLYCEROL LIPASE"/>
    <property type="match status" value="1"/>
</dbReference>
<accession>A0A844A3B4</accession>
<dbReference type="Pfam" id="PF00561">
    <property type="entry name" value="Abhydrolase_1"/>
    <property type="match status" value="1"/>
</dbReference>
<evidence type="ECO:0000256" key="3">
    <source>
        <dbReference type="SAM" id="Phobius"/>
    </source>
</evidence>
<dbReference type="Proteomes" id="UP000466694">
    <property type="component" value="Unassembled WGS sequence"/>
</dbReference>
<evidence type="ECO:0000313" key="6">
    <source>
        <dbReference type="Proteomes" id="UP000466694"/>
    </source>
</evidence>
<organism evidence="5 6">
    <name type="scientific">Rhizobium fredii</name>
    <name type="common">Sinorhizobium fredii</name>
    <dbReference type="NCBI Taxonomy" id="380"/>
    <lineage>
        <taxon>Bacteria</taxon>
        <taxon>Pseudomonadati</taxon>
        <taxon>Pseudomonadota</taxon>
        <taxon>Alphaproteobacteria</taxon>
        <taxon>Hyphomicrobiales</taxon>
        <taxon>Rhizobiaceae</taxon>
        <taxon>Sinorhizobium/Ensifer group</taxon>
        <taxon>Sinorhizobium</taxon>
    </lineage>
</organism>
<evidence type="ECO:0000256" key="2">
    <source>
        <dbReference type="SAM" id="MobiDB-lite"/>
    </source>
</evidence>
<protein>
    <submittedName>
        <fullName evidence="5">Alpha/beta fold hydrolase</fullName>
    </submittedName>
</protein>
<name>A0A844A3B4_RHIFR</name>
<dbReference type="EMBL" id="WISZ01000053">
    <property type="protein sequence ID" value="MQX07619.1"/>
    <property type="molecule type" value="Genomic_DNA"/>
</dbReference>
<feature type="domain" description="AB hydrolase-1" evidence="4">
    <location>
        <begin position="64"/>
        <end position="304"/>
    </location>
</feature>
<sequence>MAAMGRIGWELSAVSIAVVVAGGLVFLSYSNDIDRARFAVASGARVANTAAGPIEYAERGEGTPLLSIHGAGGGWDQGLTNVADLVGNGFRVIAPSRFGYLGTPIPSDASPAAQADAHRALLSELQIDKAVVVGVSAGARSAIELALRHPDRVSALILIVPGTYAPESPVMVEGSRGSAFVFWLVNTGADFAWWATEKLAPSILIRFLGVPPEVVEAAPENDRNRVMAIIRSVEPLSRRFPGINIDSAPDLHRLPLEKIAAPTLVVSAQDDLFNTLPAAKFAAGSIPGAKLVVYDTGGHLLVGDGEDVKKAVSDFLAQTGTMQPSGSRGGPSVWPNSPAPSSTRS</sequence>
<keyword evidence="3" id="KW-1133">Transmembrane helix</keyword>